<dbReference type="GeneTree" id="ENSGT00960000187893"/>
<feature type="region of interest" description="Disordered" evidence="1">
    <location>
        <begin position="97"/>
        <end position="129"/>
    </location>
</feature>
<sequence length="300" mass="32245">MAVSPASTQLSHTQSRTVFPQFQPQKTKLYGGLSVSEAAAVTGGGYFLPQTLTTYQAGSQPAGDLCLSLSQVCLLGTIKTPGLLLAPGVRWGQMPINQLTPWDTDEPPAKQHRDNEPSDPNWSAPTAAVNQPSLLPHTYAVPQQASFRHSVTAQHLFPPQRPLMMAHFQLKPQSTQQTHSMVLSMPSQSPYVSSQPTVTPFVLTARANQVFPPNPPIVIDGSHLPSHPSLIPSPALPLANRQAVAAAAQAPCSAADNPDGPNDLQMLRTVDMGKYKLSDPGHPNGKHRQPQMILSSQVDF</sequence>
<evidence type="ECO:0000313" key="3">
    <source>
        <dbReference type="Proteomes" id="UP000261660"/>
    </source>
</evidence>
<name>A0A3Q3NDI7_9LABR</name>
<dbReference type="STRING" id="56723.ENSLBEP00000032315"/>
<reference evidence="2" key="2">
    <citation type="submission" date="2025-09" db="UniProtKB">
        <authorList>
            <consortium name="Ensembl"/>
        </authorList>
    </citation>
    <scope>IDENTIFICATION</scope>
</reference>
<protein>
    <submittedName>
        <fullName evidence="2">Uncharacterized protein</fullName>
    </submittedName>
</protein>
<feature type="compositionally biased region" description="Polar residues" evidence="1">
    <location>
        <begin position="118"/>
        <end position="129"/>
    </location>
</feature>
<evidence type="ECO:0000256" key="1">
    <source>
        <dbReference type="SAM" id="MobiDB-lite"/>
    </source>
</evidence>
<proteinExistence type="predicted"/>
<feature type="region of interest" description="Disordered" evidence="1">
    <location>
        <begin position="278"/>
        <end position="300"/>
    </location>
</feature>
<feature type="compositionally biased region" description="Basic and acidic residues" evidence="1">
    <location>
        <begin position="107"/>
        <end position="116"/>
    </location>
</feature>
<dbReference type="InParanoid" id="A0A3Q3NDI7"/>
<dbReference type="Proteomes" id="UP000261660">
    <property type="component" value="Unplaced"/>
</dbReference>
<dbReference type="Ensembl" id="ENSLBET00000033759.1">
    <property type="protein sequence ID" value="ENSLBEP00000032315.1"/>
    <property type="gene ID" value="ENSLBEG00000024360.1"/>
</dbReference>
<reference evidence="2" key="1">
    <citation type="submission" date="2025-08" db="UniProtKB">
        <authorList>
            <consortium name="Ensembl"/>
        </authorList>
    </citation>
    <scope>IDENTIFICATION</scope>
</reference>
<accession>A0A3Q3NDI7</accession>
<evidence type="ECO:0000313" key="2">
    <source>
        <dbReference type="Ensembl" id="ENSLBEP00000032315.1"/>
    </source>
</evidence>
<organism evidence="2 3">
    <name type="scientific">Labrus bergylta</name>
    <name type="common">ballan wrasse</name>
    <dbReference type="NCBI Taxonomy" id="56723"/>
    <lineage>
        <taxon>Eukaryota</taxon>
        <taxon>Metazoa</taxon>
        <taxon>Chordata</taxon>
        <taxon>Craniata</taxon>
        <taxon>Vertebrata</taxon>
        <taxon>Euteleostomi</taxon>
        <taxon>Actinopterygii</taxon>
        <taxon>Neopterygii</taxon>
        <taxon>Teleostei</taxon>
        <taxon>Neoteleostei</taxon>
        <taxon>Acanthomorphata</taxon>
        <taxon>Eupercaria</taxon>
        <taxon>Labriformes</taxon>
        <taxon>Labridae</taxon>
        <taxon>Labrus</taxon>
    </lineage>
</organism>
<keyword evidence="3" id="KW-1185">Reference proteome</keyword>
<dbReference type="AlphaFoldDB" id="A0A3Q3NDI7"/>